<evidence type="ECO:0000313" key="1">
    <source>
        <dbReference type="EMBL" id="NHZ78036.1"/>
    </source>
</evidence>
<dbReference type="Proteomes" id="UP000621455">
    <property type="component" value="Unassembled WGS sequence"/>
</dbReference>
<dbReference type="EMBL" id="WHJG01000001">
    <property type="protein sequence ID" value="NHZ78036.1"/>
    <property type="molecule type" value="Genomic_DNA"/>
</dbReference>
<proteinExistence type="predicted"/>
<evidence type="ECO:0000313" key="2">
    <source>
        <dbReference type="Proteomes" id="UP000621455"/>
    </source>
</evidence>
<gene>
    <name evidence="1" type="ORF">F2P44_01815</name>
</gene>
<protein>
    <recommendedName>
        <fullName evidence="3">TIGR02270 family protein</fullName>
    </recommendedName>
</protein>
<reference evidence="1 2" key="1">
    <citation type="submission" date="2019-10" db="EMBL/GenBank/DDBJ databases">
        <title>Taxonomy of Antarctic Massilia spp.: description of Massilia rubra sp. nov., Massilia aquatica sp. nov., Massilia mucilaginosa sp. nov., Massilia frigida sp. nov. isolated from streams, lakes and regoliths.</title>
        <authorList>
            <person name="Holochova P."/>
            <person name="Sedlacek I."/>
            <person name="Kralova S."/>
            <person name="Maslanova I."/>
            <person name="Busse H.-J."/>
            <person name="Stankova E."/>
            <person name="Vrbovska V."/>
            <person name="Kovarovic V."/>
            <person name="Bartak M."/>
            <person name="Svec P."/>
            <person name="Pantucek R."/>
        </authorList>
    </citation>
    <scope>NUCLEOTIDE SEQUENCE [LARGE SCALE GENOMIC DNA]</scope>
    <source>
        <strain evidence="1 2">CCM 8695</strain>
    </source>
</reference>
<organism evidence="1 2">
    <name type="scientific">Massilia frigida</name>
    <dbReference type="NCBI Taxonomy" id="2609281"/>
    <lineage>
        <taxon>Bacteria</taxon>
        <taxon>Pseudomonadati</taxon>
        <taxon>Pseudomonadota</taxon>
        <taxon>Betaproteobacteria</taxon>
        <taxon>Burkholderiales</taxon>
        <taxon>Oxalobacteraceae</taxon>
        <taxon>Telluria group</taxon>
        <taxon>Massilia</taxon>
    </lineage>
</organism>
<keyword evidence="2" id="KW-1185">Reference proteome</keyword>
<accession>A0ABX0N6T2</accession>
<comment type="caution">
    <text evidence="1">The sequence shown here is derived from an EMBL/GenBank/DDBJ whole genome shotgun (WGS) entry which is preliminary data.</text>
</comment>
<dbReference type="RefSeq" id="WP_167084453.1">
    <property type="nucleotide sequence ID" value="NZ_WHJG01000001.1"/>
</dbReference>
<sequence>MSEQSSTSVPPISFSIPVVVRRHATEVATRWWRRDSAYLDHPRTTFAMLVQYDESIDAHLDGLLVAGSGGLDAVRNALATDAPDLSADIFAALAFAFLSEDEAAITSMLARTDALPGKAWALDGLFAWHDSPLVVTALTAHLSDANPRYRDAALAQCHTHRLSGGDHLSAILTGSTPELVSRALRTAGECGRVDLLAEVRAWLDPARRSDPAIRFWGAWTATLLNGLDEESLTVLQSFVDQGDSHQPHALKLICLSLPQSRVLEYLGKLSQSPLTPELMIKAVGWSGHAGYGNWLIEQMRVPALAATAAEAFRMITGFDCERSDAVLASPLGEEQFDAAIKDGYPYPAADQVAAWWHDNQSHYRDDARLFLGRPVSFAWLSEILDHGEQAHRELAALYWSLLQPGSMLLPTRAHSAIQWLRLQQLKGSTL</sequence>
<name>A0ABX0N6T2_9BURK</name>
<evidence type="ECO:0008006" key="3">
    <source>
        <dbReference type="Google" id="ProtNLM"/>
    </source>
</evidence>